<feature type="region of interest" description="Disordered" evidence="5">
    <location>
        <begin position="950"/>
        <end position="989"/>
    </location>
</feature>
<gene>
    <name evidence="6" type="ORF">PSFLO_02799</name>
</gene>
<dbReference type="GO" id="GO:0000724">
    <property type="term" value="P:double-strand break repair via homologous recombination"/>
    <property type="evidence" value="ECO:0007669"/>
    <property type="project" value="TreeGrafter"/>
</dbReference>
<dbReference type="InterPro" id="IPR019775">
    <property type="entry name" value="WD40_repeat_CS"/>
</dbReference>
<dbReference type="InterPro" id="IPR021772">
    <property type="entry name" value="WDR48/Bun107"/>
</dbReference>
<keyword evidence="7" id="KW-1185">Reference proteome</keyword>
<sequence length="1369" mass="146094">MPTAKRVSYVLPNQQPPRYFGLPPLGADRGFSTGPLLVPSQRSSHPPPPTSHPAALHPQHTLAVSSLAIDTTTCIHSSGSEDDELAPEGILYTGGRDGLVGSWELGLPMRKASTHGFAHDTPRNSSSDDHGDDSDVQATEALLASSRTDTDAAAQWHVDPLRANEACPTQFRQCVQSHTDWINDVLLCNRNQTLVSASSDRTVKIWNPHDPHTSLSPHVLGTHKDYVKALAHASESDYVVSGGFDRAIRLWDIRETRTAPIFEFADRTSIYALGVNPNGSVIASGSPEQHVKVWDPRSGQKCAELVGHTDSIRSVLVSQDGRHLLSGSSDSTVRLWSLGEQRCLHTFTHHSDSVWSLFSAHPDLDVFYSGDRQGYVCKVDWERCAEVSEGECVVLCRERDSDLSASTSSLDGDGDGDDSGGEAAYAYHRRDAKVGIQKIVALDDTYFWTATGSSDVHRWRDVPRRTEREALYPIGGLRSSRSFEHFGRRSTSSFHPFRSSLAGGQELAHAELVAPDLSRQTSVSFMEPHTPPPGQPRAGRFAARNDSVASLNGPAIALSAAMDLPPGGGSDLAATMHGIPFDSLVSLAPISDPYGDQIGLGSISMRDPRSYDDDRASSVIGLRSAMSHLSIDQARPGLSPPTTPSAAAMATAAHAQIANVQAMDGRQRPASTRSASLRFAPMQQTINGAAHSYRTGSDAGSDGLAGDDDEGEADVDGDDDDDDDEPAYQARLSFEDRELAEEAQPLRTKADDIIRGSHGLIRSSMLNDRRHVLAISSTGAVTLWDVVKGVCLGEFDPSDVREAAMQSSQIPASLLRRWRPQLTPGDTLEAVKERIEGQGVTPLWCSVDTKSGALTVHLEEPRCFEAEFYIDEFADCVDLDDFKEDQRGQVAKWILRNLFAGFVWAEEQRRGRQQVHGGGAVSTPGLDRILQASRRGPATPGMTIALATPAKTPAFTPGGTGPLSSAAAQRTPHALPPSHSGGAAKAVNGVSPGPAGDYFSIKSAAARQPDSSAKAAATVATPSEGGSSFADAGPQTPGGSGLMSKLRFGKNRAEKVGTPTEATSDAAATPAANEELSAEMKEQQTHAVLLQQLLARPIAPLSMREVPELPFSPETALIISESSADAGSWEVVYRGLVSSAADDVDVLEERSPLWLLELLLGNRVLARDPVKLSFTLQPWISSGAKRDGFGGFGDGSLPMPDMPSGNARLTATRCLRIKKTCAYVCEKLDLASPQSRANSIAASRRSSADAGLKKGPGGGLASPSSHLSMTSLAAQQQAQQQQQQAGGGSAGSGGGEAAGTTAAAADPDSDVEDVGALPPHEVVEIVCNDSVLPDDMTLAQCQRFYWKASGDIKLEYRMKRRWLGHHHGL</sequence>
<feature type="compositionally biased region" description="Low complexity" evidence="5">
    <location>
        <begin position="1236"/>
        <end position="1250"/>
    </location>
</feature>
<reference evidence="6 7" key="1">
    <citation type="submission" date="2018-03" db="EMBL/GenBank/DDBJ databases">
        <authorList>
            <person name="Guldener U."/>
        </authorList>
    </citation>
    <scope>NUCLEOTIDE SEQUENCE [LARGE SCALE GENOMIC DNA]</scope>
    <source>
        <strain evidence="6 7">DAOM196992</strain>
    </source>
</reference>
<feature type="repeat" description="WD" evidence="4">
    <location>
        <begin position="220"/>
        <end position="261"/>
    </location>
</feature>
<feature type="repeat" description="WD" evidence="4">
    <location>
        <begin position="263"/>
        <end position="304"/>
    </location>
</feature>
<feature type="compositionally biased region" description="Low complexity" evidence="5">
    <location>
        <begin position="1273"/>
        <end position="1284"/>
    </location>
</feature>
<evidence type="ECO:0000256" key="1">
    <source>
        <dbReference type="ARBA" id="ARBA00006917"/>
    </source>
</evidence>
<accession>A0A5C3F0A8</accession>
<keyword evidence="2 4" id="KW-0853">WD repeat</keyword>
<evidence type="ECO:0000313" key="6">
    <source>
        <dbReference type="EMBL" id="SPO37326.1"/>
    </source>
</evidence>
<dbReference type="Gene3D" id="2.130.10.10">
    <property type="entry name" value="YVTN repeat-like/Quinoprotein amine dehydrogenase"/>
    <property type="match status" value="1"/>
</dbReference>
<dbReference type="PRINTS" id="PR00320">
    <property type="entry name" value="GPROTEINBRPT"/>
</dbReference>
<evidence type="ECO:0000256" key="2">
    <source>
        <dbReference type="ARBA" id="ARBA00022574"/>
    </source>
</evidence>
<dbReference type="CDD" id="cd00200">
    <property type="entry name" value="WD40"/>
    <property type="match status" value="1"/>
</dbReference>
<dbReference type="Proteomes" id="UP000323386">
    <property type="component" value="Unassembled WGS sequence"/>
</dbReference>
<dbReference type="PANTHER" id="PTHR19862:SF14">
    <property type="entry name" value="WD REPEAT-CONTAINING PROTEIN 48"/>
    <property type="match status" value="1"/>
</dbReference>
<comment type="similarity">
    <text evidence="1">Belongs to the WD repeat WDR48 family.</text>
</comment>
<keyword evidence="3" id="KW-0677">Repeat</keyword>
<dbReference type="SUPFAM" id="SSF50978">
    <property type="entry name" value="WD40 repeat-like"/>
    <property type="match status" value="1"/>
</dbReference>
<dbReference type="InterPro" id="IPR051246">
    <property type="entry name" value="WDR48"/>
</dbReference>
<feature type="region of interest" description="Disordered" evidence="5">
    <location>
        <begin position="1013"/>
        <end position="1075"/>
    </location>
</feature>
<dbReference type="GO" id="GO:0043130">
    <property type="term" value="F:ubiquitin binding"/>
    <property type="evidence" value="ECO:0007669"/>
    <property type="project" value="TreeGrafter"/>
</dbReference>
<evidence type="ECO:0000256" key="5">
    <source>
        <dbReference type="SAM" id="MobiDB-lite"/>
    </source>
</evidence>
<dbReference type="Pfam" id="PF11816">
    <property type="entry name" value="DUF3337"/>
    <property type="match status" value="1"/>
</dbReference>
<feature type="region of interest" description="Disordered" evidence="5">
    <location>
        <begin position="690"/>
        <end position="726"/>
    </location>
</feature>
<dbReference type="SMART" id="SM00320">
    <property type="entry name" value="WD40"/>
    <property type="match status" value="7"/>
</dbReference>
<feature type="region of interest" description="Disordered" evidence="5">
    <location>
        <begin position="31"/>
        <end position="56"/>
    </location>
</feature>
<evidence type="ECO:0000256" key="4">
    <source>
        <dbReference type="PROSITE-ProRule" id="PRU00221"/>
    </source>
</evidence>
<dbReference type="InterPro" id="IPR015943">
    <property type="entry name" value="WD40/YVTN_repeat-like_dom_sf"/>
</dbReference>
<feature type="region of interest" description="Disordered" evidence="5">
    <location>
        <begin position="114"/>
        <end position="134"/>
    </location>
</feature>
<evidence type="ECO:0000313" key="7">
    <source>
        <dbReference type="Proteomes" id="UP000323386"/>
    </source>
</evidence>
<dbReference type="InterPro" id="IPR036322">
    <property type="entry name" value="WD40_repeat_dom_sf"/>
</dbReference>
<feature type="compositionally biased region" description="Gly residues" evidence="5">
    <location>
        <begin position="1285"/>
        <end position="1297"/>
    </location>
</feature>
<dbReference type="OrthoDB" id="2421129at2759"/>
<dbReference type="PROSITE" id="PS50082">
    <property type="entry name" value="WD_REPEATS_2"/>
    <property type="match status" value="4"/>
</dbReference>
<name>A0A5C3F0A8_9BASI</name>
<feature type="compositionally biased region" description="Basic and acidic residues" evidence="5">
    <location>
        <begin position="117"/>
        <end position="129"/>
    </location>
</feature>
<dbReference type="PROSITE" id="PS50294">
    <property type="entry name" value="WD_REPEATS_REGION"/>
    <property type="match status" value="4"/>
</dbReference>
<feature type="repeat" description="WD" evidence="4">
    <location>
        <begin position="305"/>
        <end position="346"/>
    </location>
</feature>
<proteinExistence type="inferred from homology"/>
<evidence type="ECO:0000256" key="3">
    <source>
        <dbReference type="ARBA" id="ARBA00022737"/>
    </source>
</evidence>
<dbReference type="Pfam" id="PF00400">
    <property type="entry name" value="WD40"/>
    <property type="match status" value="5"/>
</dbReference>
<organism evidence="6 7">
    <name type="scientific">Pseudozyma flocculosa</name>
    <dbReference type="NCBI Taxonomy" id="84751"/>
    <lineage>
        <taxon>Eukaryota</taxon>
        <taxon>Fungi</taxon>
        <taxon>Dikarya</taxon>
        <taxon>Basidiomycota</taxon>
        <taxon>Ustilaginomycotina</taxon>
        <taxon>Ustilaginomycetes</taxon>
        <taxon>Ustilaginales</taxon>
        <taxon>Ustilaginaceae</taxon>
        <taxon>Pseudozyma</taxon>
    </lineage>
</organism>
<dbReference type="InterPro" id="IPR001680">
    <property type="entry name" value="WD40_rpt"/>
</dbReference>
<feature type="region of interest" description="Disordered" evidence="5">
    <location>
        <begin position="1236"/>
        <end position="1315"/>
    </location>
</feature>
<dbReference type="PROSITE" id="PS00678">
    <property type="entry name" value="WD_REPEATS_1"/>
    <property type="match status" value="1"/>
</dbReference>
<feature type="repeat" description="WD" evidence="4">
    <location>
        <begin position="175"/>
        <end position="207"/>
    </location>
</feature>
<protein>
    <submittedName>
        <fullName evidence="6">Uncharacterized protein</fullName>
    </submittedName>
</protein>
<dbReference type="PANTHER" id="PTHR19862">
    <property type="entry name" value="WD REPEAT-CONTAINING PROTEIN 48"/>
    <property type="match status" value="1"/>
</dbReference>
<dbReference type="EMBL" id="OOIP01000006">
    <property type="protein sequence ID" value="SPO37326.1"/>
    <property type="molecule type" value="Genomic_DNA"/>
</dbReference>
<feature type="compositionally biased region" description="Acidic residues" evidence="5">
    <location>
        <begin position="705"/>
        <end position="726"/>
    </location>
</feature>
<feature type="compositionally biased region" description="Low complexity" evidence="5">
    <location>
        <begin position="1058"/>
        <end position="1075"/>
    </location>
</feature>
<dbReference type="InterPro" id="IPR020472">
    <property type="entry name" value="WD40_PAC1"/>
</dbReference>